<comment type="caution">
    <text evidence="1">The sequence shown here is derived from an EMBL/GenBank/DDBJ whole genome shotgun (WGS) entry which is preliminary data.</text>
</comment>
<organism evidence="1 2">
    <name type="scientific">Gossypium gossypioides</name>
    <name type="common">Mexican cotton</name>
    <name type="synonym">Selera gossypioides</name>
    <dbReference type="NCBI Taxonomy" id="34282"/>
    <lineage>
        <taxon>Eukaryota</taxon>
        <taxon>Viridiplantae</taxon>
        <taxon>Streptophyta</taxon>
        <taxon>Embryophyta</taxon>
        <taxon>Tracheophyta</taxon>
        <taxon>Spermatophyta</taxon>
        <taxon>Magnoliopsida</taxon>
        <taxon>eudicotyledons</taxon>
        <taxon>Gunneridae</taxon>
        <taxon>Pentapetalae</taxon>
        <taxon>rosids</taxon>
        <taxon>malvids</taxon>
        <taxon>Malvales</taxon>
        <taxon>Malvaceae</taxon>
        <taxon>Malvoideae</taxon>
        <taxon>Gossypium</taxon>
    </lineage>
</organism>
<sequence length="108" mass="12571">MDNSSTFLKSKPHIVNRSSHLIRAMSNLRPLNSHQISTWEKRLLLFITFILVFARELGMFNKVESDRLSGKYVGFVAKKGFLMEESITQVTEKNVVNDLEDLTRIWKQ</sequence>
<keyword evidence="2" id="KW-1185">Reference proteome</keyword>
<proteinExistence type="predicted"/>
<evidence type="ECO:0000313" key="2">
    <source>
        <dbReference type="Proteomes" id="UP000593579"/>
    </source>
</evidence>
<evidence type="ECO:0000313" key="1">
    <source>
        <dbReference type="EMBL" id="MBA0752078.1"/>
    </source>
</evidence>
<accession>A0A7J9CUN5</accession>
<protein>
    <submittedName>
        <fullName evidence="1">Uncharacterized protein</fullName>
    </submittedName>
</protein>
<dbReference type="Proteomes" id="UP000593579">
    <property type="component" value="Unassembled WGS sequence"/>
</dbReference>
<dbReference type="EMBL" id="JABEZY010000013">
    <property type="protein sequence ID" value="MBA0752078.1"/>
    <property type="molecule type" value="Genomic_DNA"/>
</dbReference>
<gene>
    <name evidence="1" type="ORF">Gogos_000947</name>
</gene>
<dbReference type="AlphaFoldDB" id="A0A7J9CUN5"/>
<reference evidence="1 2" key="1">
    <citation type="journal article" date="2019" name="Genome Biol. Evol.">
        <title>Insights into the evolution of the New World diploid cottons (Gossypium, subgenus Houzingenia) based on genome sequencing.</title>
        <authorList>
            <person name="Grover C.E."/>
            <person name="Arick M.A. 2nd"/>
            <person name="Thrash A."/>
            <person name="Conover J.L."/>
            <person name="Sanders W.S."/>
            <person name="Peterson D.G."/>
            <person name="Frelichowski J.E."/>
            <person name="Scheffler J.A."/>
            <person name="Scheffler B.E."/>
            <person name="Wendel J.F."/>
        </authorList>
    </citation>
    <scope>NUCLEOTIDE SEQUENCE [LARGE SCALE GENOMIC DNA]</scope>
    <source>
        <strain evidence="1">5</strain>
        <tissue evidence="1">Leaf</tissue>
    </source>
</reference>
<name>A0A7J9CUN5_GOSGO</name>